<proteinExistence type="predicted"/>
<name>A0A5C1QKX6_9SPIO</name>
<dbReference type="Proteomes" id="UP000324209">
    <property type="component" value="Chromosome"/>
</dbReference>
<dbReference type="GO" id="GO:0030288">
    <property type="term" value="C:outer membrane-bounded periplasmic space"/>
    <property type="evidence" value="ECO:0007669"/>
    <property type="project" value="InterPro"/>
</dbReference>
<dbReference type="InterPro" id="IPR019734">
    <property type="entry name" value="TPR_rpt"/>
</dbReference>
<keyword evidence="1" id="KW-0802">TPR repeat</keyword>
<reference evidence="2 3" key="1">
    <citation type="submission" date="2019-02" db="EMBL/GenBank/DDBJ databases">
        <title>Complete Genome Sequence and Methylome Analysis of free living Spirochaetas.</title>
        <authorList>
            <person name="Fomenkov A."/>
            <person name="Dubinina G."/>
            <person name="Leshcheva N."/>
            <person name="Mikheeva N."/>
            <person name="Grabovich M."/>
            <person name="Vincze T."/>
            <person name="Roberts R.J."/>
        </authorList>
    </citation>
    <scope>NUCLEOTIDE SEQUENCE [LARGE SCALE GENOMIC DNA]</scope>
    <source>
        <strain evidence="2 3">K2</strain>
    </source>
</reference>
<evidence type="ECO:0000313" key="2">
    <source>
        <dbReference type="EMBL" id="QEN08815.1"/>
    </source>
</evidence>
<gene>
    <name evidence="2" type="ORF">EXM22_12745</name>
</gene>
<dbReference type="RefSeq" id="WP_149486894.1">
    <property type="nucleotide sequence ID" value="NZ_CP036150.1"/>
</dbReference>
<organism evidence="2 3">
    <name type="scientific">Oceanispirochaeta crateris</name>
    <dbReference type="NCBI Taxonomy" id="2518645"/>
    <lineage>
        <taxon>Bacteria</taxon>
        <taxon>Pseudomonadati</taxon>
        <taxon>Spirochaetota</taxon>
        <taxon>Spirochaetia</taxon>
        <taxon>Spirochaetales</taxon>
        <taxon>Spirochaetaceae</taxon>
        <taxon>Oceanispirochaeta</taxon>
    </lineage>
</organism>
<accession>A0A5C1QKX6</accession>
<dbReference type="PROSITE" id="PS50005">
    <property type="entry name" value="TPR"/>
    <property type="match status" value="1"/>
</dbReference>
<dbReference type="Gene3D" id="3.40.50.10610">
    <property type="entry name" value="ABC-type transport auxiliary lipoprotein component"/>
    <property type="match status" value="1"/>
</dbReference>
<feature type="repeat" description="TPR" evidence="1">
    <location>
        <begin position="172"/>
        <end position="205"/>
    </location>
</feature>
<dbReference type="Pfam" id="PF03783">
    <property type="entry name" value="CsgG"/>
    <property type="match status" value="1"/>
</dbReference>
<evidence type="ECO:0000256" key="1">
    <source>
        <dbReference type="PROSITE-ProRule" id="PRU00339"/>
    </source>
</evidence>
<protein>
    <submittedName>
        <fullName evidence="2">Uncharacterized protein</fullName>
    </submittedName>
</protein>
<sequence length="391" mass="44851">MNRTTMRILFLGVFISASVLLWGNSEQVITIFHFENTAGHPEEQWMSRAFADGLGSRLVSPQITLVEREDLESVLKEQKLGLSGISDESTALELGKILNATQLIRGSYLVLDGRIRVSVKVIDTTSGEILFAVSRDSTIQEYFDLEASLAWALGGFYGVTPNGMGMSASQEALQFYYKGLLSLDGEEYDLASKSFQEALALDPSFQGPRDSLEESYRFLKDFRKARYQREINVLYKRLDNLMGQASQEPFQSWGDMISEKAMKGEDYQELTSRIQEHPELTWGSTRAEVLWHAQTVMMEIGDYAVEYFNHVQEADRMQDAVIAISMEAKNRMPDDPFLPELIYQELLVWYGRESWENVLILCESLMIGWPDYRMMWAIEDFYERALEKNQE</sequence>
<dbReference type="EMBL" id="CP036150">
    <property type="protein sequence ID" value="QEN08815.1"/>
    <property type="molecule type" value="Genomic_DNA"/>
</dbReference>
<dbReference type="SUPFAM" id="SSF48452">
    <property type="entry name" value="TPR-like"/>
    <property type="match status" value="1"/>
</dbReference>
<keyword evidence="3" id="KW-1185">Reference proteome</keyword>
<dbReference type="OrthoDB" id="108535at2"/>
<dbReference type="InterPro" id="IPR011990">
    <property type="entry name" value="TPR-like_helical_dom_sf"/>
</dbReference>
<dbReference type="AlphaFoldDB" id="A0A5C1QKX6"/>
<evidence type="ECO:0000313" key="3">
    <source>
        <dbReference type="Proteomes" id="UP000324209"/>
    </source>
</evidence>
<dbReference type="InterPro" id="IPR005534">
    <property type="entry name" value="Curli_assmbl/transp-comp_CsgG"/>
</dbReference>
<dbReference type="KEGG" id="ock:EXM22_12745"/>